<dbReference type="EMBL" id="AOIJ01000030">
    <property type="protein sequence ID" value="ELY83863.1"/>
    <property type="molecule type" value="Genomic_DNA"/>
</dbReference>
<keyword evidence="1" id="KW-0812">Transmembrane</keyword>
<keyword evidence="3" id="KW-1185">Reference proteome</keyword>
<organism evidence="2 3">
    <name type="scientific">Natrinema gari JCM 14663</name>
    <dbReference type="NCBI Taxonomy" id="1230459"/>
    <lineage>
        <taxon>Archaea</taxon>
        <taxon>Methanobacteriati</taxon>
        <taxon>Methanobacteriota</taxon>
        <taxon>Stenosarchaea group</taxon>
        <taxon>Halobacteria</taxon>
        <taxon>Halobacteriales</taxon>
        <taxon>Natrialbaceae</taxon>
        <taxon>Natrinema</taxon>
    </lineage>
</organism>
<dbReference type="AlphaFoldDB" id="L9ZF87"/>
<feature type="transmembrane region" description="Helical" evidence="1">
    <location>
        <begin position="14"/>
        <end position="31"/>
    </location>
</feature>
<protein>
    <submittedName>
        <fullName evidence="2">Uncharacterized protein</fullName>
    </submittedName>
</protein>
<reference evidence="2 3" key="1">
    <citation type="journal article" date="2014" name="PLoS Genet.">
        <title>Phylogenetically driven sequencing of extremely halophilic archaea reveals strategies for static and dynamic osmo-response.</title>
        <authorList>
            <person name="Becker E.A."/>
            <person name="Seitzer P.M."/>
            <person name="Tritt A."/>
            <person name="Larsen D."/>
            <person name="Krusor M."/>
            <person name="Yao A.I."/>
            <person name="Wu D."/>
            <person name="Madern D."/>
            <person name="Eisen J.A."/>
            <person name="Darling A.E."/>
            <person name="Facciotti M.T."/>
        </authorList>
    </citation>
    <scope>NUCLEOTIDE SEQUENCE [LARGE SCALE GENOMIC DNA]</scope>
    <source>
        <strain evidence="2 3">JCM 14663</strain>
    </source>
</reference>
<keyword evidence="1" id="KW-1133">Transmembrane helix</keyword>
<proteinExistence type="predicted"/>
<evidence type="ECO:0000256" key="1">
    <source>
        <dbReference type="SAM" id="Phobius"/>
    </source>
</evidence>
<evidence type="ECO:0000313" key="2">
    <source>
        <dbReference type="EMBL" id="ELY83863.1"/>
    </source>
</evidence>
<name>L9ZF87_9EURY</name>
<accession>L9ZF87</accession>
<comment type="caution">
    <text evidence="2">The sequence shown here is derived from an EMBL/GenBank/DDBJ whole genome shotgun (WGS) entry which is preliminary data.</text>
</comment>
<evidence type="ECO:0000313" key="3">
    <source>
        <dbReference type="Proteomes" id="UP000011592"/>
    </source>
</evidence>
<dbReference type="RefSeq" id="WP_008452214.1">
    <property type="nucleotide sequence ID" value="NZ_AOIJ01000030.1"/>
</dbReference>
<sequence length="70" mass="7281">MGQTIGPLLTADPFVVMSTVGLIAFALVGATRDPLVTRVPLALRSLDEISLGVFGVCRSSQYFGSAPVIS</sequence>
<keyword evidence="1" id="KW-0472">Membrane</keyword>
<dbReference type="Proteomes" id="UP000011592">
    <property type="component" value="Unassembled WGS sequence"/>
</dbReference>
<dbReference type="PATRIC" id="fig|1230459.4.peg.290"/>
<gene>
    <name evidence="2" type="ORF">C486_01499</name>
</gene>